<evidence type="ECO:0000256" key="3">
    <source>
        <dbReference type="ARBA" id="ARBA00022475"/>
    </source>
</evidence>
<dbReference type="Gene3D" id="1.20.81.30">
    <property type="entry name" value="Type II secretion system (T2SS), domain F"/>
    <property type="match status" value="2"/>
</dbReference>
<evidence type="ECO:0000313" key="11">
    <source>
        <dbReference type="Proteomes" id="UP000030635"/>
    </source>
</evidence>
<sequence>MAIYKYEARNVEGVTISGTLEAQAKSEVVNSLRQRGYFPTRIFIEDKSKDINIELFNKVTLKDLSLFCRQFAFVVQSGTPMLRAVELSMQQTENKKLKEILGRVYDQVQKGRSLSDAFKFEEEIPGLMTNMIAAGEASGRLEHIMNELSEYYRKQYKQKQKVSQATMYPKIIVVFTIMVVSFLLVKVVPDFVQNLSGMGGDLPIFTKILMTVGEFAKKTWIFFLIGGLLAYGYKVFFLNKDENYRVKSGKRSLEGRIFGRINRQLVAGRFANTFAILTSSGLGVIQALEISGQVLENAYIEKKLNEAKEDVKKGHPIGKTIEDLNIFPVMLTQMVTVGEETGALEDILVKTSEFYDGEVETAIEKMTTMIEPILIMVLAVVVLFIVMALLLPMFNMMDAVQKM</sequence>
<keyword evidence="11" id="KW-1185">Reference proteome</keyword>
<dbReference type="eggNOG" id="COG1459">
    <property type="taxonomic scope" value="Bacteria"/>
</dbReference>
<keyword evidence="3" id="KW-1003">Cell membrane</keyword>
<dbReference type="OrthoDB" id="9805682at2"/>
<evidence type="ECO:0000313" key="10">
    <source>
        <dbReference type="EMBL" id="AIY82392.1"/>
    </source>
</evidence>
<organism evidence="10 11">
    <name type="scientific">Clostridium baratii str. Sullivan</name>
    <dbReference type="NCBI Taxonomy" id="1415775"/>
    <lineage>
        <taxon>Bacteria</taxon>
        <taxon>Bacillati</taxon>
        <taxon>Bacillota</taxon>
        <taxon>Clostridia</taxon>
        <taxon>Eubacteriales</taxon>
        <taxon>Clostridiaceae</taxon>
        <taxon>Clostridium</taxon>
    </lineage>
</organism>
<dbReference type="PANTHER" id="PTHR30012">
    <property type="entry name" value="GENERAL SECRETION PATHWAY PROTEIN"/>
    <property type="match status" value="1"/>
</dbReference>
<evidence type="ECO:0000256" key="6">
    <source>
        <dbReference type="ARBA" id="ARBA00022989"/>
    </source>
</evidence>
<dbReference type="PANTHER" id="PTHR30012:SF0">
    <property type="entry name" value="TYPE II SECRETION SYSTEM PROTEIN F-RELATED"/>
    <property type="match status" value="1"/>
</dbReference>
<comment type="subcellular location">
    <subcellularLocation>
        <location evidence="1">Cell inner membrane</location>
        <topology evidence="1">Multi-pass membrane protein</topology>
    </subcellularLocation>
</comment>
<feature type="domain" description="Type II secretion system protein GspF" evidence="9">
    <location>
        <begin position="270"/>
        <end position="392"/>
    </location>
</feature>
<proteinExistence type="inferred from homology"/>
<evidence type="ECO:0000256" key="7">
    <source>
        <dbReference type="ARBA" id="ARBA00023136"/>
    </source>
</evidence>
<dbReference type="RefSeq" id="WP_039313141.1">
    <property type="nucleotide sequence ID" value="NZ_CP006905.1"/>
</dbReference>
<dbReference type="InterPro" id="IPR018076">
    <property type="entry name" value="T2SS_GspF_dom"/>
</dbReference>
<dbReference type="GO" id="GO:0005886">
    <property type="term" value="C:plasma membrane"/>
    <property type="evidence" value="ECO:0007669"/>
    <property type="project" value="UniProtKB-SubCell"/>
</dbReference>
<keyword evidence="5 8" id="KW-0812">Transmembrane</keyword>
<dbReference type="Proteomes" id="UP000030635">
    <property type="component" value="Chromosome"/>
</dbReference>
<gene>
    <name evidence="10" type="ORF">U729_1478</name>
</gene>
<evidence type="ECO:0000259" key="9">
    <source>
        <dbReference type="Pfam" id="PF00482"/>
    </source>
</evidence>
<evidence type="ECO:0000256" key="2">
    <source>
        <dbReference type="ARBA" id="ARBA00005745"/>
    </source>
</evidence>
<protein>
    <submittedName>
        <fullName evidence="10">Type II secretion system (T2SS), F family protein</fullName>
    </submittedName>
</protein>
<dbReference type="HOGENOM" id="CLU_035032_0_1_9"/>
<dbReference type="PRINTS" id="PR00812">
    <property type="entry name" value="BCTERIALGSPF"/>
</dbReference>
<feature type="transmembrane region" description="Helical" evidence="8">
    <location>
        <begin position="167"/>
        <end position="188"/>
    </location>
</feature>
<feature type="transmembrane region" description="Helical" evidence="8">
    <location>
        <begin position="373"/>
        <end position="394"/>
    </location>
</feature>
<dbReference type="FunFam" id="1.20.81.30:FF:000001">
    <property type="entry name" value="Type II secretion system protein F"/>
    <property type="match status" value="1"/>
</dbReference>
<dbReference type="InterPro" id="IPR042094">
    <property type="entry name" value="T2SS_GspF_sf"/>
</dbReference>
<feature type="domain" description="Type II secretion system protein GspF" evidence="9">
    <location>
        <begin position="67"/>
        <end position="189"/>
    </location>
</feature>
<keyword evidence="4" id="KW-0997">Cell inner membrane</keyword>
<dbReference type="AlphaFoldDB" id="A0A0A7FS15"/>
<dbReference type="KEGG" id="cbv:U729_1478"/>
<dbReference type="EMBL" id="CP006905">
    <property type="protein sequence ID" value="AIY82392.1"/>
    <property type="molecule type" value="Genomic_DNA"/>
</dbReference>
<keyword evidence="7 8" id="KW-0472">Membrane</keyword>
<evidence type="ECO:0000256" key="5">
    <source>
        <dbReference type="ARBA" id="ARBA00022692"/>
    </source>
</evidence>
<comment type="similarity">
    <text evidence="2">Belongs to the GSP F family.</text>
</comment>
<dbReference type="InterPro" id="IPR003004">
    <property type="entry name" value="GspF/PilC"/>
</dbReference>
<evidence type="ECO:0000256" key="1">
    <source>
        <dbReference type="ARBA" id="ARBA00004429"/>
    </source>
</evidence>
<dbReference type="STRING" id="1561.NPD11_1516"/>
<evidence type="ECO:0000256" key="4">
    <source>
        <dbReference type="ARBA" id="ARBA00022519"/>
    </source>
</evidence>
<keyword evidence="6 8" id="KW-1133">Transmembrane helix</keyword>
<dbReference type="Pfam" id="PF00482">
    <property type="entry name" value="T2SSF"/>
    <property type="match status" value="2"/>
</dbReference>
<feature type="transmembrane region" description="Helical" evidence="8">
    <location>
        <begin position="220"/>
        <end position="238"/>
    </location>
</feature>
<reference evidence="10 11" key="1">
    <citation type="journal article" date="2015" name="Infect. Genet. Evol.">
        <title>Genomic sequences of six botulinum neurotoxin-producing strains representing three clostridial species illustrate the mobility and diversity of botulinum neurotoxin genes.</title>
        <authorList>
            <person name="Smith T.J."/>
            <person name="Hill K.K."/>
            <person name="Xie G."/>
            <person name="Foley B.T."/>
            <person name="Williamson C.H."/>
            <person name="Foster J.T."/>
            <person name="Johnson S.L."/>
            <person name="Chertkov O."/>
            <person name="Teshima H."/>
            <person name="Gibbons H.S."/>
            <person name="Johnsky L.A."/>
            <person name="Karavis M.A."/>
            <person name="Smith L.A."/>
        </authorList>
    </citation>
    <scope>NUCLEOTIDE SEQUENCE [LARGE SCALE GENOMIC DNA]</scope>
    <source>
        <strain evidence="10 11">Sullivan</strain>
    </source>
</reference>
<name>A0A0A7FS15_9CLOT</name>
<accession>A0A0A7FS15</accession>
<evidence type="ECO:0000256" key="8">
    <source>
        <dbReference type="SAM" id="Phobius"/>
    </source>
</evidence>